<keyword evidence="1" id="KW-1133">Transmembrane helix</keyword>
<accession>A0A6J7II00</accession>
<dbReference type="PANTHER" id="PTHR32251">
    <property type="entry name" value="3-OXO-5-ALPHA-STEROID 4-DEHYDROGENASE"/>
    <property type="match status" value="1"/>
</dbReference>
<name>A0A6J7II00_9ZZZZ</name>
<protein>
    <submittedName>
        <fullName evidence="2">Unannotated protein</fullName>
    </submittedName>
</protein>
<evidence type="ECO:0000313" key="2">
    <source>
        <dbReference type="EMBL" id="CAB4929964.1"/>
    </source>
</evidence>
<feature type="transmembrane region" description="Helical" evidence="1">
    <location>
        <begin position="200"/>
        <end position="218"/>
    </location>
</feature>
<feature type="transmembrane region" description="Helical" evidence="1">
    <location>
        <begin position="73"/>
        <end position="92"/>
    </location>
</feature>
<reference evidence="2" key="1">
    <citation type="submission" date="2020-05" db="EMBL/GenBank/DDBJ databases">
        <authorList>
            <person name="Chiriac C."/>
            <person name="Salcher M."/>
            <person name="Ghai R."/>
            <person name="Kavagutti S V."/>
        </authorList>
    </citation>
    <scope>NUCLEOTIDE SEQUENCE</scope>
</reference>
<dbReference type="PANTHER" id="PTHR32251:SF17">
    <property type="entry name" value="STEROID 5-ALPHA REDUCTASE C-TERMINAL DOMAIN-CONTAINING PROTEIN"/>
    <property type="match status" value="1"/>
</dbReference>
<keyword evidence="1" id="KW-0472">Membrane</keyword>
<dbReference type="InterPro" id="IPR010721">
    <property type="entry name" value="UstE-like"/>
</dbReference>
<dbReference type="GO" id="GO:0016020">
    <property type="term" value="C:membrane"/>
    <property type="evidence" value="ECO:0007669"/>
    <property type="project" value="TreeGrafter"/>
</dbReference>
<feature type="transmembrane region" description="Helical" evidence="1">
    <location>
        <begin position="42"/>
        <end position="61"/>
    </location>
</feature>
<organism evidence="2">
    <name type="scientific">freshwater metagenome</name>
    <dbReference type="NCBI Taxonomy" id="449393"/>
    <lineage>
        <taxon>unclassified sequences</taxon>
        <taxon>metagenomes</taxon>
        <taxon>ecological metagenomes</taxon>
    </lineage>
</organism>
<dbReference type="AlphaFoldDB" id="A0A6J7II00"/>
<keyword evidence="1" id="KW-0812">Transmembrane</keyword>
<dbReference type="PROSITE" id="PS50244">
    <property type="entry name" value="S5A_REDUCTASE"/>
    <property type="match status" value="1"/>
</dbReference>
<dbReference type="EMBL" id="CAFBMQ010000354">
    <property type="protein sequence ID" value="CAB4929964.1"/>
    <property type="molecule type" value="Genomic_DNA"/>
</dbReference>
<feature type="transmembrane region" description="Helical" evidence="1">
    <location>
        <begin position="148"/>
        <end position="168"/>
    </location>
</feature>
<gene>
    <name evidence="2" type="ORF">UFOPK3609_01882</name>
</gene>
<sequence>MTGFDTGGFLLALPLTLLAALLLLLATYGVSRVVGRHSVVDVTWGLAFVVITLVAWALSLGEGGAGGGDGRRTLVLALVALWGLRLAGHIYLRARTHTGEDPRYEAMLARATGNREVYALTRVYLTQALSAWFISLPVQVAVFQRGGLGVLGVVGIAVWAVGLFFEAVGDAQLTRFRNDPANRGTVLDTGLWRYTRHPNYFGDACVWWGLSLIAFAMWPGVPTVLSPVLMTYLLARGTGAALLEKDIGDRRPGYAEYVRSTSGFVPLPPRRRAA</sequence>
<dbReference type="Gene3D" id="1.20.120.1630">
    <property type="match status" value="1"/>
</dbReference>
<evidence type="ECO:0000256" key="1">
    <source>
        <dbReference type="SAM" id="Phobius"/>
    </source>
</evidence>
<dbReference type="Pfam" id="PF06966">
    <property type="entry name" value="DUF1295"/>
    <property type="match status" value="1"/>
</dbReference>
<feature type="transmembrane region" description="Helical" evidence="1">
    <location>
        <begin position="6"/>
        <end position="30"/>
    </location>
</feature>
<proteinExistence type="predicted"/>